<name>A0ABN7VJD4_GIGMA</name>
<dbReference type="EMBL" id="CAJVQB010016082">
    <property type="protein sequence ID" value="CAG8778297.1"/>
    <property type="molecule type" value="Genomic_DNA"/>
</dbReference>
<keyword evidence="2" id="KW-1185">Reference proteome</keyword>
<sequence length="279" mass="32681">ESCLKGIKKYYSTPKQIIEFVEKLLEYNNSEEFRIARDICEQSFKNDIQQFIANATLTLKEMVRSRSQDEVTGVRVNFTDSDIKNLYSLSDEDDLNLEQLSSEFELMKKEEIQSYNSKELPELSDNLLEFLLKFDKDTLEELKNVLLEQEAWEGNNYNKVTHFDLKWIKKSICDLVNEYENDNIKYGCHENWYIIHFWSLIDHSLSDLDLYDARGEVSSLAKLAVMLMRLDSPNGYTCRITRSPLYHLAEDVKNFEKNLEILVLTLKAKAIVKKTISLV</sequence>
<comment type="caution">
    <text evidence="1">The sequence shown here is derived from an EMBL/GenBank/DDBJ whole genome shotgun (WGS) entry which is preliminary data.</text>
</comment>
<feature type="non-terminal residue" evidence="1">
    <location>
        <position position="1"/>
    </location>
</feature>
<evidence type="ECO:0000313" key="1">
    <source>
        <dbReference type="EMBL" id="CAG8778297.1"/>
    </source>
</evidence>
<protein>
    <submittedName>
        <fullName evidence="1">27150_t:CDS:1</fullName>
    </submittedName>
</protein>
<reference evidence="1 2" key="1">
    <citation type="submission" date="2021-06" db="EMBL/GenBank/DDBJ databases">
        <authorList>
            <person name="Kallberg Y."/>
            <person name="Tangrot J."/>
            <person name="Rosling A."/>
        </authorList>
    </citation>
    <scope>NUCLEOTIDE SEQUENCE [LARGE SCALE GENOMIC DNA]</scope>
    <source>
        <strain evidence="1 2">120-4 pot B 10/14</strain>
    </source>
</reference>
<dbReference type="Proteomes" id="UP000789901">
    <property type="component" value="Unassembled WGS sequence"/>
</dbReference>
<gene>
    <name evidence="1" type="ORF">GMARGA_LOCUS19356</name>
</gene>
<evidence type="ECO:0000313" key="2">
    <source>
        <dbReference type="Proteomes" id="UP000789901"/>
    </source>
</evidence>
<proteinExistence type="predicted"/>
<organism evidence="1 2">
    <name type="scientific">Gigaspora margarita</name>
    <dbReference type="NCBI Taxonomy" id="4874"/>
    <lineage>
        <taxon>Eukaryota</taxon>
        <taxon>Fungi</taxon>
        <taxon>Fungi incertae sedis</taxon>
        <taxon>Mucoromycota</taxon>
        <taxon>Glomeromycotina</taxon>
        <taxon>Glomeromycetes</taxon>
        <taxon>Diversisporales</taxon>
        <taxon>Gigasporaceae</taxon>
        <taxon>Gigaspora</taxon>
    </lineage>
</organism>
<accession>A0ABN7VJD4</accession>